<dbReference type="AlphaFoldDB" id="A0A9D4BJD4"/>
<keyword evidence="2" id="KW-1185">Reference proteome</keyword>
<accession>A0A9D4BJD4</accession>
<comment type="caution">
    <text evidence="1">The sequence shown here is derived from an EMBL/GenBank/DDBJ whole genome shotgun (WGS) entry which is preliminary data.</text>
</comment>
<dbReference type="EMBL" id="JAIWYP010000016">
    <property type="protein sequence ID" value="KAH3697870.1"/>
    <property type="molecule type" value="Genomic_DNA"/>
</dbReference>
<sequence length="51" mass="5997">MEPMDVQLHDDLEPEPSLVDLNESLDDANPRSVPQKHWRLSWTLTSWLIIQ</sequence>
<dbReference type="Proteomes" id="UP000828390">
    <property type="component" value="Unassembled WGS sequence"/>
</dbReference>
<protein>
    <submittedName>
        <fullName evidence="1">Uncharacterized protein</fullName>
    </submittedName>
</protein>
<evidence type="ECO:0000313" key="2">
    <source>
        <dbReference type="Proteomes" id="UP000828390"/>
    </source>
</evidence>
<proteinExistence type="predicted"/>
<name>A0A9D4BJD4_DREPO</name>
<organism evidence="1 2">
    <name type="scientific">Dreissena polymorpha</name>
    <name type="common">Zebra mussel</name>
    <name type="synonym">Mytilus polymorpha</name>
    <dbReference type="NCBI Taxonomy" id="45954"/>
    <lineage>
        <taxon>Eukaryota</taxon>
        <taxon>Metazoa</taxon>
        <taxon>Spiralia</taxon>
        <taxon>Lophotrochozoa</taxon>
        <taxon>Mollusca</taxon>
        <taxon>Bivalvia</taxon>
        <taxon>Autobranchia</taxon>
        <taxon>Heteroconchia</taxon>
        <taxon>Euheterodonta</taxon>
        <taxon>Imparidentia</taxon>
        <taxon>Neoheterodontei</taxon>
        <taxon>Myida</taxon>
        <taxon>Dreissenoidea</taxon>
        <taxon>Dreissenidae</taxon>
        <taxon>Dreissena</taxon>
    </lineage>
</organism>
<gene>
    <name evidence="1" type="ORF">DPMN_085381</name>
</gene>
<reference evidence="1" key="2">
    <citation type="submission" date="2020-11" db="EMBL/GenBank/DDBJ databases">
        <authorList>
            <person name="McCartney M.A."/>
            <person name="Auch B."/>
            <person name="Kono T."/>
            <person name="Mallez S."/>
            <person name="Becker A."/>
            <person name="Gohl D.M."/>
            <person name="Silverstein K.A.T."/>
            <person name="Koren S."/>
            <person name="Bechman K.B."/>
            <person name="Herman A."/>
            <person name="Abrahante J.E."/>
            <person name="Garbe J."/>
        </authorList>
    </citation>
    <scope>NUCLEOTIDE SEQUENCE</scope>
    <source>
        <strain evidence="1">Duluth1</strain>
        <tissue evidence="1">Whole animal</tissue>
    </source>
</reference>
<reference evidence="1" key="1">
    <citation type="journal article" date="2019" name="bioRxiv">
        <title>The Genome of the Zebra Mussel, Dreissena polymorpha: A Resource for Invasive Species Research.</title>
        <authorList>
            <person name="McCartney M.A."/>
            <person name="Auch B."/>
            <person name="Kono T."/>
            <person name="Mallez S."/>
            <person name="Zhang Y."/>
            <person name="Obille A."/>
            <person name="Becker A."/>
            <person name="Abrahante J.E."/>
            <person name="Garbe J."/>
            <person name="Badalamenti J.P."/>
            <person name="Herman A."/>
            <person name="Mangelson H."/>
            <person name="Liachko I."/>
            <person name="Sullivan S."/>
            <person name="Sone E.D."/>
            <person name="Koren S."/>
            <person name="Silverstein K.A.T."/>
            <person name="Beckman K.B."/>
            <person name="Gohl D.M."/>
        </authorList>
    </citation>
    <scope>NUCLEOTIDE SEQUENCE</scope>
    <source>
        <strain evidence="1">Duluth1</strain>
        <tissue evidence="1">Whole animal</tissue>
    </source>
</reference>
<evidence type="ECO:0000313" key="1">
    <source>
        <dbReference type="EMBL" id="KAH3697870.1"/>
    </source>
</evidence>